<comment type="caution">
    <text evidence="3">The sequence shown here is derived from an EMBL/GenBank/DDBJ whole genome shotgun (WGS) entry which is preliminary data.</text>
</comment>
<reference evidence="3 4" key="2">
    <citation type="journal article" date="2014" name="J. Gen. Appl. Microbiol.">
        <title>The early diverging ascomycetous budding yeast Saitoella complicata has three histone deacetylases belonging to the Clr6, Hos2, and Rpd3 lineages.</title>
        <authorList>
            <person name="Nishida H."/>
            <person name="Matsumoto T."/>
            <person name="Kondo S."/>
            <person name="Hamamoto M."/>
            <person name="Yoshikawa H."/>
        </authorList>
    </citation>
    <scope>NUCLEOTIDE SEQUENCE [LARGE SCALE GENOMIC DNA]</scope>
    <source>
        <strain evidence="3 4">NRRL Y-17804</strain>
    </source>
</reference>
<feature type="region of interest" description="Disordered" evidence="1">
    <location>
        <begin position="287"/>
        <end position="335"/>
    </location>
</feature>
<dbReference type="PANTHER" id="PTHR43590">
    <property type="entry name" value="ARSENIC RESISTANCE PROTEIN ARSH (AFU_ORTHOLOGUE AFUA_5G15030)"/>
    <property type="match status" value="1"/>
</dbReference>
<reference evidence="3 4" key="1">
    <citation type="journal article" date="2011" name="J. Gen. Appl. Microbiol.">
        <title>Draft genome sequencing of the enigmatic yeast Saitoella complicata.</title>
        <authorList>
            <person name="Nishida H."/>
            <person name="Hamamoto M."/>
            <person name="Sugiyama J."/>
        </authorList>
    </citation>
    <scope>NUCLEOTIDE SEQUENCE [LARGE SCALE GENOMIC DNA]</scope>
    <source>
        <strain evidence="3 4">NRRL Y-17804</strain>
    </source>
</reference>
<accession>A0A0E9NA56</accession>
<dbReference type="Gene3D" id="3.40.50.360">
    <property type="match status" value="1"/>
</dbReference>
<dbReference type="STRING" id="698492.A0A0E9NA56"/>
<dbReference type="InterPro" id="IPR029039">
    <property type="entry name" value="Flavoprotein-like_sf"/>
</dbReference>
<dbReference type="AlphaFoldDB" id="A0A0E9NA56"/>
<feature type="compositionally biased region" description="Basic and acidic residues" evidence="1">
    <location>
        <begin position="287"/>
        <end position="327"/>
    </location>
</feature>
<dbReference type="OMA" id="CEELYRF"/>
<dbReference type="NCBIfam" id="TIGR02690">
    <property type="entry name" value="resist_ArsH"/>
    <property type="match status" value="1"/>
</dbReference>
<dbReference type="SUPFAM" id="SSF52218">
    <property type="entry name" value="Flavoproteins"/>
    <property type="match status" value="1"/>
</dbReference>
<dbReference type="Pfam" id="PF03358">
    <property type="entry name" value="FMN_red"/>
    <property type="match status" value="1"/>
</dbReference>
<gene>
    <name evidence="3" type="ORF">G7K_0902-t1</name>
</gene>
<dbReference type="Proteomes" id="UP000033140">
    <property type="component" value="Unassembled WGS sequence"/>
</dbReference>
<dbReference type="InterPro" id="IPR014063">
    <property type="entry name" value="Arsenate-R_ArsH"/>
</dbReference>
<organism evidence="3 4">
    <name type="scientific">Saitoella complicata (strain BCRC 22490 / CBS 7301 / JCM 7358 / NBRC 10748 / NRRL Y-17804)</name>
    <dbReference type="NCBI Taxonomy" id="698492"/>
    <lineage>
        <taxon>Eukaryota</taxon>
        <taxon>Fungi</taxon>
        <taxon>Dikarya</taxon>
        <taxon>Ascomycota</taxon>
        <taxon>Taphrinomycotina</taxon>
        <taxon>Taphrinomycotina incertae sedis</taxon>
        <taxon>Saitoella</taxon>
    </lineage>
</organism>
<keyword evidence="4" id="KW-1185">Reference proteome</keyword>
<dbReference type="PANTHER" id="PTHR43590:SF1">
    <property type="entry name" value="ARSENIC RESISTANCE PROTEIN ARSH (AFU_ORTHOLOGUE AFUA_5G15030)"/>
    <property type="match status" value="1"/>
</dbReference>
<evidence type="ECO:0000256" key="1">
    <source>
        <dbReference type="SAM" id="MobiDB-lite"/>
    </source>
</evidence>
<proteinExistence type="predicted"/>
<dbReference type="InterPro" id="IPR005025">
    <property type="entry name" value="FMN_Rdtase-like_dom"/>
</dbReference>
<evidence type="ECO:0000313" key="4">
    <source>
        <dbReference type="Proteomes" id="UP000033140"/>
    </source>
</evidence>
<feature type="domain" description="NADPH-dependent FMN reductase-like" evidence="2">
    <location>
        <begin position="99"/>
        <end position="244"/>
    </location>
</feature>
<sequence>MVVARVLQLTRLIRPATLLITPRPALVATSRLTRLPTRTMSTITTTTPTPATNGVRLPEVDYKPYLKLTESTEPDWVSDLDLTQAKELGQELLGDKPLKVLVLYGSLRTRSYSRLTAYEFARILTHLGAEVRVFNPAGLPIKDDNPETEKHAKVQELRELSVWSESQVWVCPEQHGILTAVFKNQIDWLPLSLGSVRPTQGRTLAIAQVNGGSQSFNTVNALRILGRWMRMVTIPNQSSIPKAWTEFTPSDRLKPSSLRDRVVDVCEELYRFGALLRGKGEMLVDRYSEREEKKKEGRLLSQEEKERRKGEESSVRTAGEKEVEKVESNAQVTKA</sequence>
<evidence type="ECO:0000313" key="3">
    <source>
        <dbReference type="EMBL" id="GAO46678.1"/>
    </source>
</evidence>
<dbReference type="GO" id="GO:0016655">
    <property type="term" value="F:oxidoreductase activity, acting on NAD(P)H, quinone or similar compound as acceptor"/>
    <property type="evidence" value="ECO:0007669"/>
    <property type="project" value="TreeGrafter"/>
</dbReference>
<dbReference type="EMBL" id="BACD03000005">
    <property type="protein sequence ID" value="GAO46678.1"/>
    <property type="molecule type" value="Genomic_DNA"/>
</dbReference>
<evidence type="ECO:0000259" key="2">
    <source>
        <dbReference type="Pfam" id="PF03358"/>
    </source>
</evidence>
<name>A0A0E9NA56_SAICN</name>
<protein>
    <recommendedName>
        <fullName evidence="2">NADPH-dependent FMN reductase-like domain-containing protein</fullName>
    </recommendedName>
</protein>
<reference evidence="3 4" key="3">
    <citation type="journal article" date="2015" name="Genome Announc.">
        <title>Draft Genome Sequence of the Archiascomycetous Yeast Saitoella complicata.</title>
        <authorList>
            <person name="Yamauchi K."/>
            <person name="Kondo S."/>
            <person name="Hamamoto M."/>
            <person name="Takahashi Y."/>
            <person name="Ogura Y."/>
            <person name="Hayashi T."/>
            <person name="Nishida H."/>
        </authorList>
    </citation>
    <scope>NUCLEOTIDE SEQUENCE [LARGE SCALE GENOMIC DNA]</scope>
    <source>
        <strain evidence="3 4">NRRL Y-17804</strain>
    </source>
</reference>